<reference evidence="7" key="1">
    <citation type="submission" date="2023-07" db="EMBL/GenBank/DDBJ databases">
        <title>Molecular identification of indigenous halophilic bacteria isolated from red sea cost, biodegradation of synthetic dyes and assessment of degraded metabolite toxicity.</title>
        <authorList>
            <person name="Chaieb K."/>
            <person name="Altayb H.N."/>
        </authorList>
    </citation>
    <scope>NUCLEOTIDE SEQUENCE [LARGE SCALE GENOMIC DNA]</scope>
    <source>
        <strain evidence="7">K20</strain>
    </source>
</reference>
<keyword evidence="7" id="KW-1185">Reference proteome</keyword>
<dbReference type="Gene3D" id="3.40.50.10230">
    <property type="entry name" value="Cobalamin biosynthesis CobH/CbiC, precorrin-8X methylmutase"/>
    <property type="match status" value="1"/>
</dbReference>
<evidence type="ECO:0000259" key="5">
    <source>
        <dbReference type="Pfam" id="PF02570"/>
    </source>
</evidence>
<dbReference type="GO" id="GO:0043778">
    <property type="term" value="F:cobalt-precorrin-8 methylmutase activity"/>
    <property type="evidence" value="ECO:0007669"/>
    <property type="project" value="UniProtKB-EC"/>
</dbReference>
<evidence type="ECO:0000256" key="4">
    <source>
        <dbReference type="ARBA" id="ARBA00023235"/>
    </source>
</evidence>
<proteinExistence type="inferred from homology"/>
<dbReference type="InterPro" id="IPR003722">
    <property type="entry name" value="Cbl_synth_CobH/CbiC"/>
</dbReference>
<evidence type="ECO:0000313" key="7">
    <source>
        <dbReference type="Proteomes" id="UP001199044"/>
    </source>
</evidence>
<protein>
    <submittedName>
        <fullName evidence="6">Cobalt-precorrin-8 methylmutase</fullName>
        <ecNumber evidence="6">5.4.99.60</ecNumber>
    </submittedName>
</protein>
<keyword evidence="3" id="KW-0169">Cobalamin biosynthesis</keyword>
<organism evidence="6 7">
    <name type="scientific">Vibrio tritonius</name>
    <dbReference type="NCBI Taxonomy" id="1435069"/>
    <lineage>
        <taxon>Bacteria</taxon>
        <taxon>Pseudomonadati</taxon>
        <taxon>Pseudomonadota</taxon>
        <taxon>Gammaproteobacteria</taxon>
        <taxon>Vibrionales</taxon>
        <taxon>Vibrionaceae</taxon>
        <taxon>Vibrio</taxon>
    </lineage>
</organism>
<evidence type="ECO:0000256" key="3">
    <source>
        <dbReference type="ARBA" id="ARBA00022573"/>
    </source>
</evidence>
<evidence type="ECO:0000256" key="2">
    <source>
        <dbReference type="ARBA" id="ARBA00009774"/>
    </source>
</evidence>
<comment type="caution">
    <text evidence="6">The sequence shown here is derived from an EMBL/GenBank/DDBJ whole genome shotgun (WGS) entry which is preliminary data.</text>
</comment>
<dbReference type="InterPro" id="IPR036588">
    <property type="entry name" value="CobH/CbiC_sf"/>
</dbReference>
<dbReference type="EMBL" id="JAIWIU010000092">
    <property type="protein sequence ID" value="MCA2017146.1"/>
    <property type="molecule type" value="Genomic_DNA"/>
</dbReference>
<dbReference type="SUPFAM" id="SSF63965">
    <property type="entry name" value="Precorrin-8X methylmutase CbiC/CobH"/>
    <property type="match status" value="1"/>
</dbReference>
<comment type="similarity">
    <text evidence="2">Belongs to the CobH/CbiC family.</text>
</comment>
<dbReference type="NCBIfam" id="NF006137">
    <property type="entry name" value="PRK08286.1"/>
    <property type="match status" value="1"/>
</dbReference>
<gene>
    <name evidence="6" type="ORF">LDJ79_13550</name>
</gene>
<dbReference type="RefSeq" id="WP_225250946.1">
    <property type="nucleotide sequence ID" value="NZ_JAIWIU010000092.1"/>
</dbReference>
<dbReference type="PANTHER" id="PTHR43588">
    <property type="entry name" value="COBALT-PRECORRIN-8 METHYLMUTASE"/>
    <property type="match status" value="1"/>
</dbReference>
<evidence type="ECO:0000256" key="1">
    <source>
        <dbReference type="ARBA" id="ARBA00004953"/>
    </source>
</evidence>
<dbReference type="Proteomes" id="UP001199044">
    <property type="component" value="Unassembled WGS sequence"/>
</dbReference>
<dbReference type="Pfam" id="PF02570">
    <property type="entry name" value="CbiC"/>
    <property type="match status" value="1"/>
</dbReference>
<accession>A0ABS7YN98</accession>
<name>A0ABS7YN98_9VIBR</name>
<keyword evidence="4 6" id="KW-0413">Isomerase</keyword>
<evidence type="ECO:0000313" key="6">
    <source>
        <dbReference type="EMBL" id="MCA2017146.1"/>
    </source>
</evidence>
<dbReference type="EC" id="5.4.99.60" evidence="6"/>
<comment type="pathway">
    <text evidence="1">Cofactor biosynthesis; adenosylcobalamin biosynthesis.</text>
</comment>
<sequence length="234" mass="25463">MTFIQQPQLIESTSFEIIDGIIAEEFPDYRFHNELEKKVITRAIHTTADFDWLEILKFSPDVLDKLQQAILSGCTLVTDTTMALSGINKRLLAEYGCETRCYIADPEVAEIAKANGITRSMAAVDKVVQEEGNHVFVFGNAPTALFQLLSHEARFDAENLPIAIGVPVGFVGAAESKQALHESRFPHIAALGRKGGSNVAAAIINAVLYHIRDTAADTAEAQAQAQADHDKANA</sequence>
<feature type="domain" description="Cobalamin biosynthesis precorrin-8X methylmutase CobH/CbiC" evidence="5">
    <location>
        <begin position="10"/>
        <end position="209"/>
    </location>
</feature>
<dbReference type="PANTHER" id="PTHR43588:SF1">
    <property type="entry name" value="COBALT-PRECORRIN-8 METHYLMUTASE"/>
    <property type="match status" value="1"/>
</dbReference>